<dbReference type="EC" id="4.1.3.27" evidence="3"/>
<keyword evidence="1" id="KW-0315">Glutamine amidotransferase</keyword>
<dbReference type="STRING" id="1216932.CM240_0745"/>
<accession>W6SE64</accession>
<keyword evidence="4" id="KW-1185">Reference proteome</keyword>
<dbReference type="PANTHER" id="PTHR43418:SF4">
    <property type="entry name" value="MULTIFUNCTIONAL TRYPTOPHAN BIOSYNTHESIS PROTEIN"/>
    <property type="match status" value="1"/>
</dbReference>
<dbReference type="HOGENOM" id="CLU_014340_1_2_9"/>
<dbReference type="GO" id="GO:0005829">
    <property type="term" value="C:cytosol"/>
    <property type="evidence" value="ECO:0007669"/>
    <property type="project" value="TreeGrafter"/>
</dbReference>
<evidence type="ECO:0000313" key="4">
    <source>
        <dbReference type="Proteomes" id="UP000019426"/>
    </source>
</evidence>
<dbReference type="FunFam" id="3.40.50.880:FF:000003">
    <property type="entry name" value="Anthranilate synthase component II"/>
    <property type="match status" value="1"/>
</dbReference>
<dbReference type="Pfam" id="PF00117">
    <property type="entry name" value="GATase"/>
    <property type="match status" value="1"/>
</dbReference>
<dbReference type="InterPro" id="IPR006221">
    <property type="entry name" value="TrpG/PapA_dom"/>
</dbReference>
<gene>
    <name evidence="3" type="primary">trpGD1</name>
    <name evidence="3" type="ORF">CM240_0745</name>
</gene>
<dbReference type="InterPro" id="IPR029062">
    <property type="entry name" value="Class_I_gatase-like"/>
</dbReference>
<protein>
    <submittedName>
        <fullName evidence="3">Anthranilate synthase component II</fullName>
        <ecNumber evidence="3">4.1.3.27</ecNumber>
    </submittedName>
</protein>
<dbReference type="OrthoDB" id="9804328at2"/>
<dbReference type="Proteomes" id="UP000019426">
    <property type="component" value="Chromosome M2/40_rep1"/>
</dbReference>
<evidence type="ECO:0000313" key="3">
    <source>
        <dbReference type="EMBL" id="CDM67910.1"/>
    </source>
</evidence>
<dbReference type="PRINTS" id="PR00099">
    <property type="entry name" value="CPSGATASE"/>
</dbReference>
<dbReference type="EMBL" id="HG917868">
    <property type="protein sequence ID" value="CDM67910.1"/>
    <property type="molecule type" value="Genomic_DNA"/>
</dbReference>
<dbReference type="SUPFAM" id="SSF52317">
    <property type="entry name" value="Class I glutamine amidotransferase-like"/>
    <property type="match status" value="1"/>
</dbReference>
<dbReference type="AlphaFoldDB" id="W6SE64"/>
<organism evidence="3 4">
    <name type="scientific">Clostridium bornimense</name>
    <dbReference type="NCBI Taxonomy" id="1216932"/>
    <lineage>
        <taxon>Bacteria</taxon>
        <taxon>Bacillati</taxon>
        <taxon>Bacillota</taxon>
        <taxon>Clostridia</taxon>
        <taxon>Eubacteriales</taxon>
        <taxon>Clostridiaceae</taxon>
        <taxon>Clostridium</taxon>
    </lineage>
</organism>
<dbReference type="GO" id="GO:0004049">
    <property type="term" value="F:anthranilate synthase activity"/>
    <property type="evidence" value="ECO:0007669"/>
    <property type="project" value="UniProtKB-EC"/>
</dbReference>
<dbReference type="Gene3D" id="3.40.50.880">
    <property type="match status" value="1"/>
</dbReference>
<dbReference type="PROSITE" id="PS51273">
    <property type="entry name" value="GATASE_TYPE_1"/>
    <property type="match status" value="1"/>
</dbReference>
<dbReference type="PATRIC" id="fig|1216932.3.peg.731"/>
<dbReference type="NCBIfam" id="TIGR00566">
    <property type="entry name" value="trpG_papA"/>
    <property type="match status" value="1"/>
</dbReference>
<evidence type="ECO:0000259" key="2">
    <source>
        <dbReference type="Pfam" id="PF00117"/>
    </source>
</evidence>
<keyword evidence="3" id="KW-0456">Lyase</keyword>
<feature type="domain" description="Glutamine amidotransferase" evidence="2">
    <location>
        <begin position="3"/>
        <end position="183"/>
    </location>
</feature>
<dbReference type="PRINTS" id="PR00096">
    <property type="entry name" value="GATASE"/>
</dbReference>
<dbReference type="InterPro" id="IPR017926">
    <property type="entry name" value="GATASE"/>
</dbReference>
<dbReference type="CDD" id="cd01743">
    <property type="entry name" value="GATase1_Anthranilate_Synthase"/>
    <property type="match status" value="1"/>
</dbReference>
<proteinExistence type="predicted"/>
<dbReference type="KEGG" id="clt:CM240_0745"/>
<dbReference type="PANTHER" id="PTHR43418">
    <property type="entry name" value="MULTIFUNCTIONAL TRYPTOPHAN BIOSYNTHESIS PROTEIN-RELATED"/>
    <property type="match status" value="1"/>
</dbReference>
<evidence type="ECO:0000256" key="1">
    <source>
        <dbReference type="ARBA" id="ARBA00022962"/>
    </source>
</evidence>
<dbReference type="GO" id="GO:0000162">
    <property type="term" value="P:L-tryptophan biosynthetic process"/>
    <property type="evidence" value="ECO:0007669"/>
    <property type="project" value="TreeGrafter"/>
</dbReference>
<dbReference type="RefSeq" id="WP_044036573.1">
    <property type="nucleotide sequence ID" value="NZ_HG917868.1"/>
</dbReference>
<name>W6SE64_9CLOT</name>
<dbReference type="InterPro" id="IPR050472">
    <property type="entry name" value="Anth_synth/Amidotransfase"/>
</dbReference>
<sequence length="189" mass="21277">MILIIDNYDSFTYNVYQYVGEIYKDIMVKRNDEITLEEIKELKPEGIIISPGPKRPEDSGVSLEVLRNIKDIPILGICLGHEAIGYVNGGEIVEAQKIMHGKTSLINHDGKGLFKGLPNPLRVMRYHSLVVKDDKLEGLNVTSRSLDDNEIMSVSSEDGMIMGVQFHPESIFTEEGKKIIKNYIEIVRG</sequence>
<reference evidence="3 4" key="1">
    <citation type="submission" date="2013-11" db="EMBL/GenBank/DDBJ databases">
        <title>Complete genome sequence of Clostridum sp. M2/40.</title>
        <authorList>
            <person name="Wibberg D."/>
            <person name="Puehler A."/>
            <person name="Schlueter A."/>
        </authorList>
    </citation>
    <scope>NUCLEOTIDE SEQUENCE [LARGE SCALE GENOMIC DNA]</scope>
    <source>
        <strain evidence="4">M2/40</strain>
    </source>
</reference>
<dbReference type="eggNOG" id="COG0512">
    <property type="taxonomic scope" value="Bacteria"/>
</dbReference>
<dbReference type="PRINTS" id="PR00097">
    <property type="entry name" value="ANTSNTHASEII"/>
</dbReference>